<reference evidence="2" key="1">
    <citation type="submission" date="2023-02" db="EMBL/GenBank/DDBJ databases">
        <title>Colletotrichum kahawae CIFC_Que2 genome sequencing and assembly.</title>
        <authorList>
            <person name="Baroncelli R."/>
        </authorList>
    </citation>
    <scope>NUCLEOTIDE SEQUENCE</scope>
    <source>
        <strain evidence="2">CIFC_Que2</strain>
    </source>
</reference>
<protein>
    <submittedName>
        <fullName evidence="2">Uncharacterized protein</fullName>
    </submittedName>
</protein>
<gene>
    <name evidence="2" type="ORF">CKAH01_01552</name>
</gene>
<evidence type="ECO:0000256" key="1">
    <source>
        <dbReference type="SAM" id="MobiDB-lite"/>
    </source>
</evidence>
<proteinExistence type="predicted"/>
<feature type="region of interest" description="Disordered" evidence="1">
    <location>
        <begin position="1"/>
        <end position="32"/>
    </location>
</feature>
<name>A0AAD9Y6C6_COLKA</name>
<dbReference type="EMBL" id="VYYT01000333">
    <property type="protein sequence ID" value="KAK2742125.1"/>
    <property type="molecule type" value="Genomic_DNA"/>
</dbReference>
<comment type="caution">
    <text evidence="2">The sequence shown here is derived from an EMBL/GenBank/DDBJ whole genome shotgun (WGS) entry which is preliminary data.</text>
</comment>
<accession>A0AAD9Y6C6</accession>
<evidence type="ECO:0000313" key="2">
    <source>
        <dbReference type="EMBL" id="KAK2742125.1"/>
    </source>
</evidence>
<keyword evidence="3" id="KW-1185">Reference proteome</keyword>
<dbReference type="AlphaFoldDB" id="A0AAD9Y6C6"/>
<dbReference type="Proteomes" id="UP001281614">
    <property type="component" value="Unassembled WGS sequence"/>
</dbReference>
<sequence>MSPNSSNGTLACEHLACPSQRHEPSASGLSGR</sequence>
<evidence type="ECO:0000313" key="3">
    <source>
        <dbReference type="Proteomes" id="UP001281614"/>
    </source>
</evidence>
<organism evidence="2 3">
    <name type="scientific">Colletotrichum kahawae</name>
    <name type="common">Coffee berry disease fungus</name>
    <dbReference type="NCBI Taxonomy" id="34407"/>
    <lineage>
        <taxon>Eukaryota</taxon>
        <taxon>Fungi</taxon>
        <taxon>Dikarya</taxon>
        <taxon>Ascomycota</taxon>
        <taxon>Pezizomycotina</taxon>
        <taxon>Sordariomycetes</taxon>
        <taxon>Hypocreomycetidae</taxon>
        <taxon>Glomerellales</taxon>
        <taxon>Glomerellaceae</taxon>
        <taxon>Colletotrichum</taxon>
        <taxon>Colletotrichum gloeosporioides species complex</taxon>
    </lineage>
</organism>